<proteinExistence type="predicted"/>
<accession>A0A1J4MHY7</accession>
<dbReference type="AlphaFoldDB" id="A0A1J4MHY7"/>
<organism evidence="2 3">
    <name type="scientific">Cryptosporidium andersoni</name>
    <dbReference type="NCBI Taxonomy" id="117008"/>
    <lineage>
        <taxon>Eukaryota</taxon>
        <taxon>Sar</taxon>
        <taxon>Alveolata</taxon>
        <taxon>Apicomplexa</taxon>
        <taxon>Conoidasida</taxon>
        <taxon>Coccidia</taxon>
        <taxon>Eucoccidiorida</taxon>
        <taxon>Eimeriorina</taxon>
        <taxon>Cryptosporidiidae</taxon>
        <taxon>Cryptosporidium</taxon>
    </lineage>
</organism>
<reference evidence="2 3" key="1">
    <citation type="submission" date="2016-10" db="EMBL/GenBank/DDBJ databases">
        <title>Reductive evolution of mitochondrial metabolism and differential evolution of invasion-related proteins in Cryptosporidium.</title>
        <authorList>
            <person name="Liu S."/>
            <person name="Roellig D.M."/>
            <person name="Guo Y."/>
            <person name="Li N."/>
            <person name="Frace M.A."/>
            <person name="Tang K."/>
            <person name="Zhang L."/>
            <person name="Feng Y."/>
            <person name="Xiao L."/>
        </authorList>
    </citation>
    <scope>NUCLEOTIDE SEQUENCE [LARGE SCALE GENOMIC DNA]</scope>
    <source>
        <strain evidence="2">30847</strain>
    </source>
</reference>
<sequence length="461" mass="53849">MGNLIGGTVEPPKSRFGIDETMVPTFKPYKKEIEITNECEMRFQYVHVIDHIIPIYLKKKQYAEEVEEVELEGEFNLRKALEKVKEIEVEDTIHPQEYETPKKEEHMEQPFIRGEYLYKAYEKRLHKWFGNDTAIEKEISIYGKVAADSVIKVKDINSCSSFNPIQTVRWFLSSSVILSKDETIVFNPLHHHEGYEWCLTRECIGRYIQVVAYRSETVLKKNPSIIRAKDLHCNYTIDETAYIPKASENWVSYSKVIGPVLIPDYLAHQVLKNLNQVTFKCRVMMIGNPRLTRDNKETQAQQDQASDENINEEDESDFLAIKEQAFWGVIYIDLINGYISINFNSNLKVDINSIPPNEKQLEKSLTLGFDEFVCTIDHKRNISIMNMIVLDISKEKTDYELKFRVDPDIGRDALYYTLLSFQSAYRRQEFNWKNSLYKGDILTVQSIIQDEIEAMTLNGYY</sequence>
<dbReference type="Proteomes" id="UP000186804">
    <property type="component" value="Unassembled WGS sequence"/>
</dbReference>
<dbReference type="RefSeq" id="XP_067067216.1">
    <property type="nucleotide sequence ID" value="XM_067212006.1"/>
</dbReference>
<feature type="region of interest" description="Disordered" evidence="1">
    <location>
        <begin position="292"/>
        <end position="312"/>
    </location>
</feature>
<comment type="caution">
    <text evidence="2">The sequence shown here is derived from an EMBL/GenBank/DDBJ whole genome shotgun (WGS) entry which is preliminary data.</text>
</comment>
<evidence type="ECO:0000256" key="1">
    <source>
        <dbReference type="SAM" id="MobiDB-lite"/>
    </source>
</evidence>
<protein>
    <submittedName>
        <fullName evidence="2">Uncharacterized protein</fullName>
    </submittedName>
</protein>
<dbReference type="OrthoDB" id="343699at2759"/>
<gene>
    <name evidence="2" type="ORF">cand_017720</name>
</gene>
<name>A0A1J4MHY7_9CRYT</name>
<dbReference type="EMBL" id="LRBS01000100">
    <property type="protein sequence ID" value="OII73846.1"/>
    <property type="molecule type" value="Genomic_DNA"/>
</dbReference>
<keyword evidence="3" id="KW-1185">Reference proteome</keyword>
<evidence type="ECO:0000313" key="2">
    <source>
        <dbReference type="EMBL" id="OII73846.1"/>
    </source>
</evidence>
<dbReference type="VEuPathDB" id="CryptoDB:cand_017720"/>
<evidence type="ECO:0000313" key="3">
    <source>
        <dbReference type="Proteomes" id="UP000186804"/>
    </source>
</evidence>
<dbReference type="GeneID" id="92365957"/>